<organism evidence="2 3">
    <name type="scientific">Porites evermanni</name>
    <dbReference type="NCBI Taxonomy" id="104178"/>
    <lineage>
        <taxon>Eukaryota</taxon>
        <taxon>Metazoa</taxon>
        <taxon>Cnidaria</taxon>
        <taxon>Anthozoa</taxon>
        <taxon>Hexacorallia</taxon>
        <taxon>Scleractinia</taxon>
        <taxon>Fungiina</taxon>
        <taxon>Poritidae</taxon>
        <taxon>Porites</taxon>
    </lineage>
</organism>
<feature type="region of interest" description="Disordered" evidence="1">
    <location>
        <begin position="34"/>
        <end position="57"/>
    </location>
</feature>
<dbReference type="Proteomes" id="UP001159427">
    <property type="component" value="Unassembled WGS sequence"/>
</dbReference>
<sequence length="108" mass="12615">LRKTPNLFVEVAPGYKFARANSFKTNVSTKTYERHSKTTFQENGGSEYAQQKPRSKACKTNDANRAAIMSWEMILNDWLWFTNQMTPAYRNTVLFIIDLKTERLDCIR</sequence>
<name>A0ABN8MBG8_9CNID</name>
<evidence type="ECO:0000313" key="3">
    <source>
        <dbReference type="Proteomes" id="UP001159427"/>
    </source>
</evidence>
<gene>
    <name evidence="2" type="ORF">PEVE_00025297</name>
</gene>
<protein>
    <submittedName>
        <fullName evidence="2">Uncharacterized protein</fullName>
    </submittedName>
</protein>
<accession>A0ABN8MBG8</accession>
<feature type="non-terminal residue" evidence="2">
    <location>
        <position position="1"/>
    </location>
</feature>
<proteinExistence type="predicted"/>
<evidence type="ECO:0000256" key="1">
    <source>
        <dbReference type="SAM" id="MobiDB-lite"/>
    </source>
</evidence>
<keyword evidence="3" id="KW-1185">Reference proteome</keyword>
<dbReference type="EMBL" id="CALNXI010000340">
    <property type="protein sequence ID" value="CAH3025174.1"/>
    <property type="molecule type" value="Genomic_DNA"/>
</dbReference>
<reference evidence="2 3" key="1">
    <citation type="submission" date="2022-05" db="EMBL/GenBank/DDBJ databases">
        <authorList>
            <consortium name="Genoscope - CEA"/>
            <person name="William W."/>
        </authorList>
    </citation>
    <scope>NUCLEOTIDE SEQUENCE [LARGE SCALE GENOMIC DNA]</scope>
</reference>
<evidence type="ECO:0000313" key="2">
    <source>
        <dbReference type="EMBL" id="CAH3025174.1"/>
    </source>
</evidence>
<comment type="caution">
    <text evidence="2">The sequence shown here is derived from an EMBL/GenBank/DDBJ whole genome shotgun (WGS) entry which is preliminary data.</text>
</comment>